<reference evidence="2 3" key="1">
    <citation type="journal article" date="2012" name="Proc. Natl. Acad. Sci. U.S.A.">
        <title>Comparative genomics of Ceriporiopsis subvermispora and Phanerochaete chrysosporium provide insight into selective ligninolysis.</title>
        <authorList>
            <person name="Fernandez-Fueyo E."/>
            <person name="Ruiz-Duenas F.J."/>
            <person name="Ferreira P."/>
            <person name="Floudas D."/>
            <person name="Hibbett D.S."/>
            <person name="Canessa P."/>
            <person name="Larrondo L.F."/>
            <person name="James T.Y."/>
            <person name="Seelenfreund D."/>
            <person name="Lobos S."/>
            <person name="Polanco R."/>
            <person name="Tello M."/>
            <person name="Honda Y."/>
            <person name="Watanabe T."/>
            <person name="Watanabe T."/>
            <person name="Ryu J.S."/>
            <person name="Kubicek C.P."/>
            <person name="Schmoll M."/>
            <person name="Gaskell J."/>
            <person name="Hammel K.E."/>
            <person name="St John F.J."/>
            <person name="Vanden Wymelenberg A."/>
            <person name="Sabat G."/>
            <person name="Splinter BonDurant S."/>
            <person name="Syed K."/>
            <person name="Yadav J.S."/>
            <person name="Doddapaneni H."/>
            <person name="Subramanian V."/>
            <person name="Lavin J.L."/>
            <person name="Oguiza J.A."/>
            <person name="Perez G."/>
            <person name="Pisabarro A.G."/>
            <person name="Ramirez L."/>
            <person name="Santoyo F."/>
            <person name="Master E."/>
            <person name="Coutinho P.M."/>
            <person name="Henrissat B."/>
            <person name="Lombard V."/>
            <person name="Magnuson J.K."/>
            <person name="Kuees U."/>
            <person name="Hori C."/>
            <person name="Igarashi K."/>
            <person name="Samejima M."/>
            <person name="Held B.W."/>
            <person name="Barry K.W."/>
            <person name="LaButti K.M."/>
            <person name="Lapidus A."/>
            <person name="Lindquist E.A."/>
            <person name="Lucas S.M."/>
            <person name="Riley R."/>
            <person name="Salamov A.A."/>
            <person name="Hoffmeister D."/>
            <person name="Schwenk D."/>
            <person name="Hadar Y."/>
            <person name="Yarden O."/>
            <person name="de Vries R.P."/>
            <person name="Wiebenga A."/>
            <person name="Stenlid J."/>
            <person name="Eastwood D."/>
            <person name="Grigoriev I.V."/>
            <person name="Berka R.M."/>
            <person name="Blanchette R.A."/>
            <person name="Kersten P."/>
            <person name="Martinez A.T."/>
            <person name="Vicuna R."/>
            <person name="Cullen D."/>
        </authorList>
    </citation>
    <scope>NUCLEOTIDE SEQUENCE [LARGE SCALE GENOMIC DNA]</scope>
    <source>
        <strain evidence="2 3">B</strain>
    </source>
</reference>
<dbReference type="InterPro" id="IPR011009">
    <property type="entry name" value="Kinase-like_dom_sf"/>
</dbReference>
<dbReference type="GO" id="GO:0004672">
    <property type="term" value="F:protein kinase activity"/>
    <property type="evidence" value="ECO:0007669"/>
    <property type="project" value="InterPro"/>
</dbReference>
<keyword evidence="3" id="KW-1185">Reference proteome</keyword>
<dbReference type="HOGENOM" id="CLU_044121_2_1_1"/>
<dbReference type="EMBL" id="KB445803">
    <property type="protein sequence ID" value="EMD34374.1"/>
    <property type="molecule type" value="Genomic_DNA"/>
</dbReference>
<dbReference type="OrthoDB" id="5987198at2759"/>
<dbReference type="SUPFAM" id="SSF56112">
    <property type="entry name" value="Protein kinase-like (PK-like)"/>
    <property type="match status" value="1"/>
</dbReference>
<dbReference type="Proteomes" id="UP000016930">
    <property type="component" value="Unassembled WGS sequence"/>
</dbReference>
<name>M2PES0_CERS8</name>
<dbReference type="AlphaFoldDB" id="M2PES0"/>
<dbReference type="GO" id="GO:0005524">
    <property type="term" value="F:ATP binding"/>
    <property type="evidence" value="ECO:0007669"/>
    <property type="project" value="InterPro"/>
</dbReference>
<dbReference type="Gene3D" id="1.10.510.10">
    <property type="entry name" value="Transferase(Phosphotransferase) domain 1"/>
    <property type="match status" value="1"/>
</dbReference>
<dbReference type="SMART" id="SM00220">
    <property type="entry name" value="S_TKc"/>
    <property type="match status" value="1"/>
</dbReference>
<dbReference type="PANTHER" id="PTHR44167">
    <property type="entry name" value="OVARIAN-SPECIFIC SERINE/THREONINE-PROTEIN KINASE LOK-RELATED"/>
    <property type="match status" value="1"/>
</dbReference>
<protein>
    <recommendedName>
        <fullName evidence="1">Protein kinase domain-containing protein</fullName>
    </recommendedName>
</protein>
<organism evidence="2 3">
    <name type="scientific">Ceriporiopsis subvermispora (strain B)</name>
    <name type="common">White-rot fungus</name>
    <name type="synonym">Gelatoporia subvermispora</name>
    <dbReference type="NCBI Taxonomy" id="914234"/>
    <lineage>
        <taxon>Eukaryota</taxon>
        <taxon>Fungi</taxon>
        <taxon>Dikarya</taxon>
        <taxon>Basidiomycota</taxon>
        <taxon>Agaricomycotina</taxon>
        <taxon>Agaricomycetes</taxon>
        <taxon>Polyporales</taxon>
        <taxon>Gelatoporiaceae</taxon>
        <taxon>Gelatoporia</taxon>
    </lineage>
</organism>
<dbReference type="STRING" id="914234.M2PES0"/>
<dbReference type="InterPro" id="IPR000719">
    <property type="entry name" value="Prot_kinase_dom"/>
</dbReference>
<accession>M2PES0</accession>
<gene>
    <name evidence="2" type="ORF">CERSUDRAFT_97636</name>
</gene>
<sequence length="334" mass="38635">MSHSDLEDDYSLENLDEVCGTLYESEERWRDRQKFLESMGYMLRPRLRPGWVPSWKGTDISPLDCEDEIETPDRDHLVDARRISDNSRGNVQDDEDPGISYMVMPYLHLIDLPMWELMEEVVDFVDQILEGLVFLHDNGIAHRDCAPKNSMMQADAMFPRGHHPVHLYYLEDGQTPVERIPRSQVPVKYYYIDFGLSMYIAPDAPKLALGQFGRDREVPELSNKIPYDPFKVDIFIIGNVLRNQCYNRFSNVAFLRPLIDKMKQIDPSKRPTAREALEEWRSIRARLGIIQRRWGLQSRKAGPVDRFLLNVGSFCSTMSYGSNSSLVAIVDLQG</sequence>
<dbReference type="PANTHER" id="PTHR44167:SF24">
    <property type="entry name" value="SERINE_THREONINE-PROTEIN KINASE CHK2"/>
    <property type="match status" value="1"/>
</dbReference>
<proteinExistence type="predicted"/>
<feature type="domain" description="Protein kinase" evidence="1">
    <location>
        <begin position="1"/>
        <end position="287"/>
    </location>
</feature>
<dbReference type="PROSITE" id="PS50011">
    <property type="entry name" value="PROTEIN_KINASE_DOM"/>
    <property type="match status" value="1"/>
</dbReference>
<evidence type="ECO:0000313" key="2">
    <source>
        <dbReference type="EMBL" id="EMD34374.1"/>
    </source>
</evidence>
<evidence type="ECO:0000259" key="1">
    <source>
        <dbReference type="PROSITE" id="PS50011"/>
    </source>
</evidence>
<evidence type="ECO:0000313" key="3">
    <source>
        <dbReference type="Proteomes" id="UP000016930"/>
    </source>
</evidence>